<sequence length="51" mass="5763">MPLFHDLASNGKRTTYQRVLQKRHTVNAHKGLSDIAFTSTDDSRLVQHASL</sequence>
<reference evidence="1 2" key="1">
    <citation type="journal article" date="2018" name="PLoS Genet.">
        <title>Population sequencing reveals clonal diversity and ancestral inbreeding in the grapevine cultivar Chardonnay.</title>
        <authorList>
            <person name="Roach M.J."/>
            <person name="Johnson D.L."/>
            <person name="Bohlmann J."/>
            <person name="van Vuuren H.J."/>
            <person name="Jones S.J."/>
            <person name="Pretorius I.S."/>
            <person name="Schmidt S.A."/>
            <person name="Borneman A.R."/>
        </authorList>
    </citation>
    <scope>NUCLEOTIDE SEQUENCE [LARGE SCALE GENOMIC DNA]</scope>
    <source>
        <strain evidence="2">cv. Chardonnay</strain>
        <tissue evidence="1">Leaf</tissue>
    </source>
</reference>
<proteinExistence type="predicted"/>
<evidence type="ECO:0000313" key="2">
    <source>
        <dbReference type="Proteomes" id="UP000288805"/>
    </source>
</evidence>
<evidence type="ECO:0000313" key="1">
    <source>
        <dbReference type="EMBL" id="RVW85397.1"/>
    </source>
</evidence>
<dbReference type="EMBL" id="QGNW01000204">
    <property type="protein sequence ID" value="RVW85397.1"/>
    <property type="molecule type" value="Genomic_DNA"/>
</dbReference>
<comment type="caution">
    <text evidence="1">The sequence shown here is derived from an EMBL/GenBank/DDBJ whole genome shotgun (WGS) entry which is preliminary data.</text>
</comment>
<accession>A0A438HLU6</accession>
<protein>
    <submittedName>
        <fullName evidence="1">Uncharacterized protein</fullName>
    </submittedName>
</protein>
<name>A0A438HLU6_VITVI</name>
<organism evidence="1 2">
    <name type="scientific">Vitis vinifera</name>
    <name type="common">Grape</name>
    <dbReference type="NCBI Taxonomy" id="29760"/>
    <lineage>
        <taxon>Eukaryota</taxon>
        <taxon>Viridiplantae</taxon>
        <taxon>Streptophyta</taxon>
        <taxon>Embryophyta</taxon>
        <taxon>Tracheophyta</taxon>
        <taxon>Spermatophyta</taxon>
        <taxon>Magnoliopsida</taxon>
        <taxon>eudicotyledons</taxon>
        <taxon>Gunneridae</taxon>
        <taxon>Pentapetalae</taxon>
        <taxon>rosids</taxon>
        <taxon>Vitales</taxon>
        <taxon>Vitaceae</taxon>
        <taxon>Viteae</taxon>
        <taxon>Vitis</taxon>
    </lineage>
</organism>
<gene>
    <name evidence="1" type="ORF">CK203_038964</name>
</gene>
<dbReference type="Proteomes" id="UP000288805">
    <property type="component" value="Unassembled WGS sequence"/>
</dbReference>
<dbReference type="AlphaFoldDB" id="A0A438HLU6"/>